<proteinExistence type="predicted"/>
<sequence length="385" mass="46383">MNFKKIKLYLLIFLHMSKSKDVRLDTPRKVFLYNELVATLLIPDDEIFYSEIEEEKETKLNTIKPGFSSALITDCVSEYFREGEPPRREEFKKFIESKEWEPFRKQIFMEYPMIEERYKREVFDNRMKEEDFFEKFFKSRYFGEVEKNSIDIFQDTFRTDERERKERKKKIRGDFYQKDIASIELKNDGWEGFGTRGITWGIEMNSRRQIDVERNVSVKRFIDQINWHSEVVVRQMEKNVKDEQEVDYGFVESKRLSNVQNVDYTQWGIDPKLFDGIEINKIDSLKIWNTTQQGEIIKQPSTQHSIHKGQELVKVLLFYQLCSFCLKCFYKELTSATLQTRYEKVICDCFNFVEKQISSEPIAHRPLWEQILKELKKAITQFKKK</sequence>
<evidence type="ECO:0000313" key="2">
    <source>
        <dbReference type="EMBL" id="EMH72749.1"/>
    </source>
</evidence>
<accession>M3S1U5</accession>
<dbReference type="InterPro" id="IPR027079">
    <property type="entry name" value="Tfb1/GTF2H1"/>
</dbReference>
<dbReference type="OrthoDB" id="28722at2759"/>
<reference evidence="2 3" key="1">
    <citation type="submission" date="2013-01" db="EMBL/GenBank/DDBJ databases">
        <authorList>
            <person name="Hannick L."/>
            <person name="Zafar N."/>
            <person name="Lorenzi H."/>
            <person name="Ali I.A."/>
            <person name="Petri W.P."/>
            <person name="Caler E."/>
        </authorList>
    </citation>
    <scope>NUCLEOTIDE SEQUENCE [LARGE SCALE GENOMIC DNA]</scope>
    <source>
        <strain evidence="3">HM3:IMSS-B</strain>
    </source>
</reference>
<organism evidence="2 3">
    <name type="scientific">Entamoeba histolytica HM-1:IMSS-B</name>
    <dbReference type="NCBI Taxonomy" id="885319"/>
    <lineage>
        <taxon>Eukaryota</taxon>
        <taxon>Amoebozoa</taxon>
        <taxon>Evosea</taxon>
        <taxon>Archamoebae</taxon>
        <taxon>Mastigamoebida</taxon>
        <taxon>Entamoebidae</taxon>
        <taxon>Entamoeba</taxon>
    </lineage>
</organism>
<dbReference type="AlphaFoldDB" id="M3S1U5"/>
<evidence type="ECO:0000256" key="1">
    <source>
        <dbReference type="SAM" id="SignalP"/>
    </source>
</evidence>
<feature type="signal peptide" evidence="1">
    <location>
        <begin position="1"/>
        <end position="19"/>
    </location>
</feature>
<dbReference type="EMBL" id="KB611481">
    <property type="protein sequence ID" value="EMH72749.1"/>
    <property type="molecule type" value="Genomic_DNA"/>
</dbReference>
<dbReference type="GO" id="GO:0000439">
    <property type="term" value="C:transcription factor TFIIH core complex"/>
    <property type="evidence" value="ECO:0007669"/>
    <property type="project" value="InterPro"/>
</dbReference>
<name>M3S1U5_ENTH1</name>
<feature type="chain" id="PRO_5004039024" evidence="1">
    <location>
        <begin position="20"/>
        <end position="385"/>
    </location>
</feature>
<dbReference type="GO" id="GO:0006289">
    <property type="term" value="P:nucleotide-excision repair"/>
    <property type="evidence" value="ECO:0007669"/>
    <property type="project" value="InterPro"/>
</dbReference>
<dbReference type="Proteomes" id="UP000030781">
    <property type="component" value="Unassembled WGS sequence"/>
</dbReference>
<dbReference type="PANTHER" id="PTHR12856">
    <property type="entry name" value="TRANSCRIPTION INITIATION FACTOR IIH-RELATED"/>
    <property type="match status" value="1"/>
</dbReference>
<dbReference type="VEuPathDB" id="AmoebaDB:EHI8A_053450"/>
<gene>
    <name evidence="2" type="ORF">EHI8A_053450</name>
</gene>
<dbReference type="GO" id="GO:0006351">
    <property type="term" value="P:DNA-templated transcription"/>
    <property type="evidence" value="ECO:0007669"/>
    <property type="project" value="InterPro"/>
</dbReference>
<keyword evidence="1" id="KW-0732">Signal</keyword>
<evidence type="ECO:0000313" key="3">
    <source>
        <dbReference type="Proteomes" id="UP000030781"/>
    </source>
</evidence>
<protein>
    <submittedName>
        <fullName evidence="2">Uncharacterized protein</fullName>
    </submittedName>
</protein>